<dbReference type="SUPFAM" id="SSF50405">
    <property type="entry name" value="Actin-crosslinking proteins"/>
    <property type="match status" value="1"/>
</dbReference>
<dbReference type="PANTHER" id="PTHR31205">
    <property type="entry name" value="ACTIN CROSS-LINKING PROTEIN (DUF569)"/>
    <property type="match status" value="1"/>
</dbReference>
<organism evidence="2 3">
    <name type="scientific">Solanum verrucosum</name>
    <dbReference type="NCBI Taxonomy" id="315347"/>
    <lineage>
        <taxon>Eukaryota</taxon>
        <taxon>Viridiplantae</taxon>
        <taxon>Streptophyta</taxon>
        <taxon>Embryophyta</taxon>
        <taxon>Tracheophyta</taxon>
        <taxon>Spermatophyta</taxon>
        <taxon>Magnoliopsida</taxon>
        <taxon>eudicotyledons</taxon>
        <taxon>Gunneridae</taxon>
        <taxon>Pentapetalae</taxon>
        <taxon>asterids</taxon>
        <taxon>lamiids</taxon>
        <taxon>Solanales</taxon>
        <taxon>Solanaceae</taxon>
        <taxon>Solanoideae</taxon>
        <taxon>Solaneae</taxon>
        <taxon>Solanum</taxon>
    </lineage>
</organism>
<dbReference type="InterPro" id="IPR008999">
    <property type="entry name" value="Actin-crosslinking"/>
</dbReference>
<evidence type="ECO:0000313" key="3">
    <source>
        <dbReference type="Proteomes" id="UP001234989"/>
    </source>
</evidence>
<dbReference type="EMBL" id="CP133614">
    <property type="protein sequence ID" value="WMV18854.1"/>
    <property type="molecule type" value="Genomic_DNA"/>
</dbReference>
<dbReference type="InterPro" id="IPR007679">
    <property type="entry name" value="DUF569"/>
</dbReference>
<sequence>MELLYKAKYVKLRSHHEKFLHANSDEKTVFQHHDGSCKSAKWGIEFGEGMDNVVRLKSWYGKYLMATNEQFLLGVTGLKVVQNLPMKLDSSIEWEPIKISSLVKFKTSYGKYLRANGGLPPFRNSVTHDVPFRHQDWILWEVDIIELLNQPESIIHNDIKPPNNISQQPQSLHVHFELPKSISQQTGSLDHDTSNSSFRFTFSRSSNFEVGLFYIV</sequence>
<evidence type="ECO:0000259" key="1">
    <source>
        <dbReference type="Pfam" id="PF04601"/>
    </source>
</evidence>
<accession>A0AAF0Q888</accession>
<dbReference type="AlphaFoldDB" id="A0AAF0Q888"/>
<evidence type="ECO:0000313" key="2">
    <source>
        <dbReference type="EMBL" id="WMV18854.1"/>
    </source>
</evidence>
<feature type="domain" description="DUF569" evidence="1">
    <location>
        <begin position="1"/>
        <end position="140"/>
    </location>
</feature>
<dbReference type="Proteomes" id="UP001234989">
    <property type="component" value="Chromosome 3"/>
</dbReference>
<reference evidence="2" key="1">
    <citation type="submission" date="2023-08" db="EMBL/GenBank/DDBJ databases">
        <title>A de novo genome assembly of Solanum verrucosum Schlechtendal, a Mexican diploid species geographically isolated from the other diploid A-genome species in potato relatives.</title>
        <authorList>
            <person name="Hosaka K."/>
        </authorList>
    </citation>
    <scope>NUCLEOTIDE SEQUENCE</scope>
    <source>
        <tissue evidence="2">Young leaves</tissue>
    </source>
</reference>
<dbReference type="PANTHER" id="PTHR31205:SF89">
    <property type="entry name" value="DUF569 DOMAIN-CONTAINING PROTEIN"/>
    <property type="match status" value="1"/>
</dbReference>
<keyword evidence="3" id="KW-1185">Reference proteome</keyword>
<dbReference type="CDD" id="cd23340">
    <property type="entry name" value="beta-trefoil_FSCN_ACP-like"/>
    <property type="match status" value="1"/>
</dbReference>
<gene>
    <name evidence="2" type="ORF">MTR67_012239</name>
</gene>
<dbReference type="Gene3D" id="2.80.10.50">
    <property type="match status" value="1"/>
</dbReference>
<dbReference type="Pfam" id="PF04601">
    <property type="entry name" value="DUF569"/>
    <property type="match status" value="1"/>
</dbReference>
<protein>
    <recommendedName>
        <fullName evidence="1">DUF569 domain-containing protein</fullName>
    </recommendedName>
</protein>
<name>A0AAF0Q888_SOLVR</name>
<proteinExistence type="predicted"/>